<keyword evidence="2" id="KW-1185">Reference proteome</keyword>
<gene>
    <name evidence="1" type="ORF">BT96DRAFT_1004488</name>
</gene>
<dbReference type="OrthoDB" id="10257049at2759"/>
<dbReference type="EMBL" id="ML769760">
    <property type="protein sequence ID" value="KAE9388125.1"/>
    <property type="molecule type" value="Genomic_DNA"/>
</dbReference>
<evidence type="ECO:0000313" key="2">
    <source>
        <dbReference type="Proteomes" id="UP000799118"/>
    </source>
</evidence>
<dbReference type="InterPro" id="IPR011032">
    <property type="entry name" value="GroES-like_sf"/>
</dbReference>
<name>A0A6A4GSD1_9AGAR</name>
<accession>A0A6A4GSD1</accession>
<organism evidence="1 2">
    <name type="scientific">Gymnopus androsaceus JB14</name>
    <dbReference type="NCBI Taxonomy" id="1447944"/>
    <lineage>
        <taxon>Eukaryota</taxon>
        <taxon>Fungi</taxon>
        <taxon>Dikarya</taxon>
        <taxon>Basidiomycota</taxon>
        <taxon>Agaricomycotina</taxon>
        <taxon>Agaricomycetes</taxon>
        <taxon>Agaricomycetidae</taxon>
        <taxon>Agaricales</taxon>
        <taxon>Marasmiineae</taxon>
        <taxon>Omphalotaceae</taxon>
        <taxon>Gymnopus</taxon>
    </lineage>
</organism>
<proteinExistence type="predicted"/>
<reference evidence="1" key="1">
    <citation type="journal article" date="2019" name="Environ. Microbiol.">
        <title>Fungal ecological strategies reflected in gene transcription - a case study of two litter decomposers.</title>
        <authorList>
            <person name="Barbi F."/>
            <person name="Kohler A."/>
            <person name="Barry K."/>
            <person name="Baskaran P."/>
            <person name="Daum C."/>
            <person name="Fauchery L."/>
            <person name="Ihrmark K."/>
            <person name="Kuo A."/>
            <person name="LaButti K."/>
            <person name="Lipzen A."/>
            <person name="Morin E."/>
            <person name="Grigoriev I.V."/>
            <person name="Henrissat B."/>
            <person name="Lindahl B."/>
            <person name="Martin F."/>
        </authorList>
    </citation>
    <scope>NUCLEOTIDE SEQUENCE</scope>
    <source>
        <strain evidence="1">JB14</strain>
    </source>
</reference>
<evidence type="ECO:0000313" key="1">
    <source>
        <dbReference type="EMBL" id="KAE9388125.1"/>
    </source>
</evidence>
<dbReference type="Proteomes" id="UP000799118">
    <property type="component" value="Unassembled WGS sequence"/>
</dbReference>
<dbReference type="Gene3D" id="3.90.180.10">
    <property type="entry name" value="Medium-chain alcohol dehydrogenases, catalytic domain"/>
    <property type="match status" value="1"/>
</dbReference>
<dbReference type="SUPFAM" id="SSF50129">
    <property type="entry name" value="GroES-like"/>
    <property type="match status" value="1"/>
</dbReference>
<dbReference type="AlphaFoldDB" id="A0A6A4GSD1"/>
<sequence length="66" mass="7345">MLRELSLLLKVGDRVAGFNYGGSFQTDNGSYDRLYAAVTFKIPNELSYEEGAALFLALCKQQLPIK</sequence>
<protein>
    <submittedName>
        <fullName evidence="1">Uncharacterized protein</fullName>
    </submittedName>
</protein>